<reference evidence="3" key="1">
    <citation type="submission" date="2020-05" db="EMBL/GenBank/DDBJ databases">
        <title>Frigoriglobus tundricola gen. nov., sp. nov., a psychrotolerant cellulolytic planctomycete of the family Gemmataceae with two divergent copies of 16S rRNA gene.</title>
        <authorList>
            <person name="Kulichevskaya I.S."/>
            <person name="Ivanova A.A."/>
            <person name="Naumoff D.G."/>
            <person name="Beletsky A.V."/>
            <person name="Rijpstra W.I.C."/>
            <person name="Sinninghe Damste J.S."/>
            <person name="Mardanov A.V."/>
            <person name="Ravin N.V."/>
            <person name="Dedysh S.N."/>
        </authorList>
    </citation>
    <scope>NUCLEOTIDE SEQUENCE [LARGE SCALE GENOMIC DNA]</scope>
    <source>
        <strain evidence="3">PL17</strain>
    </source>
</reference>
<proteinExistence type="predicted"/>
<feature type="region of interest" description="Disordered" evidence="1">
    <location>
        <begin position="1"/>
        <end position="106"/>
    </location>
</feature>
<dbReference type="AlphaFoldDB" id="A0A6M5YX53"/>
<evidence type="ECO:0000313" key="3">
    <source>
        <dbReference type="Proteomes" id="UP000503447"/>
    </source>
</evidence>
<evidence type="ECO:0000256" key="1">
    <source>
        <dbReference type="SAM" id="MobiDB-lite"/>
    </source>
</evidence>
<accession>A0A6M5YX53</accession>
<feature type="compositionally biased region" description="Polar residues" evidence="1">
    <location>
        <begin position="96"/>
        <end position="106"/>
    </location>
</feature>
<dbReference type="Proteomes" id="UP000503447">
    <property type="component" value="Chromosome"/>
</dbReference>
<organism evidence="2 3">
    <name type="scientific">Frigoriglobus tundricola</name>
    <dbReference type="NCBI Taxonomy" id="2774151"/>
    <lineage>
        <taxon>Bacteria</taxon>
        <taxon>Pseudomonadati</taxon>
        <taxon>Planctomycetota</taxon>
        <taxon>Planctomycetia</taxon>
        <taxon>Gemmatales</taxon>
        <taxon>Gemmataceae</taxon>
        <taxon>Frigoriglobus</taxon>
    </lineage>
</organism>
<protein>
    <submittedName>
        <fullName evidence="2">Uncharacterized protein</fullName>
    </submittedName>
</protein>
<name>A0A6M5YX53_9BACT</name>
<dbReference type="EMBL" id="CP053452">
    <property type="protein sequence ID" value="QJW98044.1"/>
    <property type="molecule type" value="Genomic_DNA"/>
</dbReference>
<keyword evidence="3" id="KW-1185">Reference proteome</keyword>
<evidence type="ECO:0000313" key="2">
    <source>
        <dbReference type="EMBL" id="QJW98044.1"/>
    </source>
</evidence>
<dbReference type="KEGG" id="ftj:FTUN_5624"/>
<sequence length="106" mass="11820">MEHRPGTHPPALTGDGHRHFAARRNHDRPRISKPCNSQRRALVASPSGAHPDRRTHPAPKRPRPTFPSRSAAVGPIARGDRSARPGALEPDRQKYTNRQTSFNLNE</sequence>
<gene>
    <name evidence="2" type="ORF">FTUN_5624</name>
</gene>
<feature type="compositionally biased region" description="Basic and acidic residues" evidence="1">
    <location>
        <begin position="78"/>
        <end position="94"/>
    </location>
</feature>